<name>A0ABU8EXZ3_9GAMM</name>
<organism evidence="1 2">
    <name type="scientific">Pseudoalteromonas spongiae</name>
    <dbReference type="NCBI Taxonomy" id="298657"/>
    <lineage>
        <taxon>Bacteria</taxon>
        <taxon>Pseudomonadati</taxon>
        <taxon>Pseudomonadota</taxon>
        <taxon>Gammaproteobacteria</taxon>
        <taxon>Alteromonadales</taxon>
        <taxon>Pseudoalteromonadaceae</taxon>
        <taxon>Pseudoalteromonas</taxon>
    </lineage>
</organism>
<proteinExistence type="predicted"/>
<dbReference type="EMBL" id="JBAWKS010000002">
    <property type="protein sequence ID" value="MEI4551605.1"/>
    <property type="molecule type" value="Genomic_DNA"/>
</dbReference>
<evidence type="ECO:0000313" key="1">
    <source>
        <dbReference type="EMBL" id="MEI4551605.1"/>
    </source>
</evidence>
<comment type="caution">
    <text evidence="1">The sequence shown here is derived from an EMBL/GenBank/DDBJ whole genome shotgun (WGS) entry which is preliminary data.</text>
</comment>
<evidence type="ECO:0000313" key="2">
    <source>
        <dbReference type="Proteomes" id="UP001382455"/>
    </source>
</evidence>
<dbReference type="Proteomes" id="UP001382455">
    <property type="component" value="Unassembled WGS sequence"/>
</dbReference>
<gene>
    <name evidence="1" type="ORF">WAE96_18155</name>
</gene>
<sequence>MKFIVLLGLFLGGMYFYSNASSQHIANYQDLLAKAETSDVSLGEIKLGSNLLALQFCNDESYQTSGGKSVKECLKTYANMRGMCEQRIFKNDNEIIESKDKVVKIAKRYTACVGID</sequence>
<keyword evidence="2" id="KW-1185">Reference proteome</keyword>
<protein>
    <submittedName>
        <fullName evidence="1">Uncharacterized protein</fullName>
    </submittedName>
</protein>
<reference evidence="1 2" key="1">
    <citation type="submission" date="2023-12" db="EMBL/GenBank/DDBJ databases">
        <title>Friends and Foes: Symbiotic and Algicidal bacterial influence on Karenia brevis blooms.</title>
        <authorList>
            <person name="Fei C."/>
            <person name="Mohamed A.R."/>
            <person name="Booker A."/>
            <person name="Arshad M."/>
            <person name="Klass S."/>
            <person name="Ahn S."/>
            <person name="Gilbert P.M."/>
            <person name="Heil C.A."/>
            <person name="Martinez J.M."/>
            <person name="Amin S.A."/>
        </authorList>
    </citation>
    <scope>NUCLEOTIDE SEQUENCE [LARGE SCALE GENOMIC DNA]</scope>
    <source>
        <strain evidence="1 2">CE15</strain>
    </source>
</reference>
<dbReference type="RefSeq" id="WP_054981094.1">
    <property type="nucleotide sequence ID" value="NZ_JBAWKS010000002.1"/>
</dbReference>
<accession>A0ABU8EXZ3</accession>